<dbReference type="GO" id="GO:0005524">
    <property type="term" value="F:ATP binding"/>
    <property type="evidence" value="ECO:0007669"/>
    <property type="project" value="UniProtKB-KW"/>
</dbReference>
<keyword evidence="1" id="KW-0808">Transferase</keyword>
<dbReference type="RefSeq" id="WP_144642158.1">
    <property type="nucleotide sequence ID" value="NZ_BNAX01000001.1"/>
</dbReference>
<dbReference type="InterPro" id="IPR050267">
    <property type="entry name" value="Anti-sigma-factor_SerPK"/>
</dbReference>
<evidence type="ECO:0000256" key="1">
    <source>
        <dbReference type="ARBA" id="ARBA00022527"/>
    </source>
</evidence>
<organism evidence="3 4">
    <name type="scientific">Amycolatopsis acidiphila</name>
    <dbReference type="NCBI Taxonomy" id="715473"/>
    <lineage>
        <taxon>Bacteria</taxon>
        <taxon>Bacillati</taxon>
        <taxon>Actinomycetota</taxon>
        <taxon>Actinomycetes</taxon>
        <taxon>Pseudonocardiales</taxon>
        <taxon>Pseudonocardiaceae</taxon>
        <taxon>Amycolatopsis</taxon>
    </lineage>
</organism>
<evidence type="ECO:0000259" key="2">
    <source>
        <dbReference type="Pfam" id="PF13581"/>
    </source>
</evidence>
<dbReference type="EMBL" id="VJZA01000046">
    <property type="protein sequence ID" value="TVT19523.1"/>
    <property type="molecule type" value="Genomic_DNA"/>
</dbReference>
<dbReference type="PANTHER" id="PTHR35526:SF3">
    <property type="entry name" value="ANTI-SIGMA-F FACTOR RSBW"/>
    <property type="match status" value="1"/>
</dbReference>
<dbReference type="GO" id="GO:0004674">
    <property type="term" value="F:protein serine/threonine kinase activity"/>
    <property type="evidence" value="ECO:0007669"/>
    <property type="project" value="UniProtKB-KW"/>
</dbReference>
<keyword evidence="3" id="KW-0547">Nucleotide-binding</keyword>
<proteinExistence type="predicted"/>
<dbReference type="OrthoDB" id="5184914at2"/>
<reference evidence="3 4" key="1">
    <citation type="submission" date="2019-07" db="EMBL/GenBank/DDBJ databases">
        <title>New species of Amycolatopsis and Streptomyces.</title>
        <authorList>
            <person name="Duangmal K."/>
            <person name="Teo W.F.A."/>
            <person name="Lipun K."/>
        </authorList>
    </citation>
    <scope>NUCLEOTIDE SEQUENCE [LARGE SCALE GENOMIC DNA]</scope>
    <source>
        <strain evidence="3 4">JCM 30562</strain>
    </source>
</reference>
<accession>A0A558A5I0</accession>
<dbReference type="InterPro" id="IPR003594">
    <property type="entry name" value="HATPase_dom"/>
</dbReference>
<dbReference type="Gene3D" id="3.30.565.10">
    <property type="entry name" value="Histidine kinase-like ATPase, C-terminal domain"/>
    <property type="match status" value="1"/>
</dbReference>
<keyword evidence="1" id="KW-0723">Serine/threonine-protein kinase</keyword>
<feature type="domain" description="Histidine kinase/HSP90-like ATPase" evidence="2">
    <location>
        <begin position="20"/>
        <end position="135"/>
    </location>
</feature>
<keyword evidence="3" id="KW-0067">ATP-binding</keyword>
<evidence type="ECO:0000313" key="3">
    <source>
        <dbReference type="EMBL" id="TVT19523.1"/>
    </source>
</evidence>
<name>A0A558A5I0_9PSEU</name>
<dbReference type="CDD" id="cd16936">
    <property type="entry name" value="HATPase_RsbW-like"/>
    <property type="match status" value="1"/>
</dbReference>
<comment type="caution">
    <text evidence="3">The sequence shown here is derived from an EMBL/GenBank/DDBJ whole genome shotgun (WGS) entry which is preliminary data.</text>
</comment>
<dbReference type="PANTHER" id="PTHR35526">
    <property type="entry name" value="ANTI-SIGMA-F FACTOR RSBW-RELATED"/>
    <property type="match status" value="1"/>
</dbReference>
<dbReference type="Proteomes" id="UP000318578">
    <property type="component" value="Unassembled WGS sequence"/>
</dbReference>
<protein>
    <submittedName>
        <fullName evidence="3">ATP-binding protein</fullName>
    </submittedName>
</protein>
<dbReference type="Pfam" id="PF13581">
    <property type="entry name" value="HATPase_c_2"/>
    <property type="match status" value="1"/>
</dbReference>
<evidence type="ECO:0000313" key="4">
    <source>
        <dbReference type="Proteomes" id="UP000318578"/>
    </source>
</evidence>
<gene>
    <name evidence="3" type="ORF">FNH06_24125</name>
</gene>
<dbReference type="AlphaFoldDB" id="A0A558A5I0"/>
<sequence length="138" mass="14974">MNPRHDPARPADPAFRRRGPALPRHATWLRHELDDWARARALPDPVREALALAGYEAMANAVTHAYPARTTGFLEVTACEEAGAATVVVTDHGQWRPPPPVAGALRGRGLALIHALAGRTSVDTREHGTTVTMTWPLP</sequence>
<keyword evidence="1" id="KW-0418">Kinase</keyword>
<dbReference type="SUPFAM" id="SSF55874">
    <property type="entry name" value="ATPase domain of HSP90 chaperone/DNA topoisomerase II/histidine kinase"/>
    <property type="match status" value="1"/>
</dbReference>
<keyword evidence="4" id="KW-1185">Reference proteome</keyword>
<dbReference type="InterPro" id="IPR036890">
    <property type="entry name" value="HATPase_C_sf"/>
</dbReference>